<dbReference type="CDD" id="cd02440">
    <property type="entry name" value="AdoMet_MTases"/>
    <property type="match status" value="1"/>
</dbReference>
<dbReference type="Gene3D" id="1.10.10.10">
    <property type="entry name" value="Winged helix-like DNA-binding domain superfamily/Winged helix DNA-binding domain"/>
    <property type="match status" value="1"/>
</dbReference>
<proteinExistence type="predicted"/>
<dbReference type="RefSeq" id="WP_261755822.1">
    <property type="nucleotide sequence ID" value="NZ_CP104562.2"/>
</dbReference>
<keyword evidence="3" id="KW-0949">S-adenosyl-L-methionine</keyword>
<dbReference type="PANTHER" id="PTHR43712:SF2">
    <property type="entry name" value="O-METHYLTRANSFERASE CICE"/>
    <property type="match status" value="1"/>
</dbReference>
<evidence type="ECO:0000313" key="4">
    <source>
        <dbReference type="EMBL" id="UXH76090.1"/>
    </source>
</evidence>
<dbReference type="SUPFAM" id="SSF53335">
    <property type="entry name" value="S-adenosyl-L-methionine-dependent methyltransferases"/>
    <property type="match status" value="1"/>
</dbReference>
<evidence type="ECO:0000313" key="5">
    <source>
        <dbReference type="Proteomes" id="UP001064933"/>
    </source>
</evidence>
<dbReference type="InterPro" id="IPR036390">
    <property type="entry name" value="WH_DNA-bd_sf"/>
</dbReference>
<organism evidence="4 5">
    <name type="scientific">Roseateles amylovorans</name>
    <dbReference type="NCBI Taxonomy" id="2978473"/>
    <lineage>
        <taxon>Bacteria</taxon>
        <taxon>Pseudomonadati</taxon>
        <taxon>Pseudomonadota</taxon>
        <taxon>Betaproteobacteria</taxon>
        <taxon>Burkholderiales</taxon>
        <taxon>Sphaerotilaceae</taxon>
        <taxon>Roseateles</taxon>
    </lineage>
</organism>
<evidence type="ECO:0000256" key="1">
    <source>
        <dbReference type="ARBA" id="ARBA00022603"/>
    </source>
</evidence>
<name>A0ABY6ATI6_9BURK</name>
<reference evidence="4" key="1">
    <citation type="submission" date="2022-10" db="EMBL/GenBank/DDBJ databases">
        <title>Characterization and whole genome sequencing of a new Roseateles species, isolated from fresh water.</title>
        <authorList>
            <person name="Guliayeva D.Y."/>
            <person name="Akhremchuk A.E."/>
            <person name="Sikolenko M.A."/>
            <person name="Valentovich L.N."/>
            <person name="Sidarenka A.V."/>
        </authorList>
    </citation>
    <scope>NUCLEOTIDE SEQUENCE</scope>
    <source>
        <strain evidence="4">BIM B-1768</strain>
    </source>
</reference>
<evidence type="ECO:0000256" key="2">
    <source>
        <dbReference type="ARBA" id="ARBA00022679"/>
    </source>
</evidence>
<dbReference type="EMBL" id="CP104562">
    <property type="protein sequence ID" value="UXH76090.1"/>
    <property type="molecule type" value="Genomic_DNA"/>
</dbReference>
<evidence type="ECO:0000256" key="3">
    <source>
        <dbReference type="ARBA" id="ARBA00022691"/>
    </source>
</evidence>
<dbReference type="InterPro" id="IPR036388">
    <property type="entry name" value="WH-like_DNA-bd_sf"/>
</dbReference>
<dbReference type="SUPFAM" id="SSF46785">
    <property type="entry name" value="Winged helix' DNA-binding domain"/>
    <property type="match status" value="1"/>
</dbReference>
<protein>
    <submittedName>
        <fullName evidence="4">Class I SAM-dependent methyltransferase</fullName>
    </submittedName>
</protein>
<sequence length="341" mass="36445">MSPPHTAMSLDPRLNPALFWSMAYKLSDAVTLLLEGQALARLAESPASAATLAEALGWQTDPLTRLLDLLTSAGVLLRQGDRYAVPPATAAVLPVMAMEAQVRRWHAANGSLRRMVETGQGADPLGRIEEPAFHSGYQQAMAASTRALALHLFRHAGLTDGMRVLDLGGADGALAEQLARLMPNARFCVVDRPPVEPHFMARMAARAESLGPAEAARCRFVAEDVTRADRLLTEAAESQAVILSNLLHMIPQPAAQGLLAALHQVLPPGARLIVYDQFVLPDHLDVAGLMTVDWVNLGTLFDGSDAALSAHLIHTGWHEVSARRFPLLPGALVCAATPNAS</sequence>
<dbReference type="Gene3D" id="3.40.50.150">
    <property type="entry name" value="Vaccinia Virus protein VP39"/>
    <property type="match status" value="1"/>
</dbReference>
<keyword evidence="5" id="KW-1185">Reference proteome</keyword>
<dbReference type="Proteomes" id="UP001064933">
    <property type="component" value="Chromosome"/>
</dbReference>
<dbReference type="Pfam" id="PF06080">
    <property type="entry name" value="DUF938"/>
    <property type="match status" value="1"/>
</dbReference>
<dbReference type="PANTHER" id="PTHR43712">
    <property type="entry name" value="PUTATIVE (AFU_ORTHOLOGUE AFUA_4G14580)-RELATED"/>
    <property type="match status" value="1"/>
</dbReference>
<gene>
    <name evidence="4" type="ORF">N4261_13500</name>
</gene>
<dbReference type="InterPro" id="IPR010342">
    <property type="entry name" value="DUF938"/>
</dbReference>
<dbReference type="GO" id="GO:0008168">
    <property type="term" value="F:methyltransferase activity"/>
    <property type="evidence" value="ECO:0007669"/>
    <property type="project" value="UniProtKB-KW"/>
</dbReference>
<keyword evidence="1 4" id="KW-0489">Methyltransferase</keyword>
<dbReference type="GO" id="GO:0032259">
    <property type="term" value="P:methylation"/>
    <property type="evidence" value="ECO:0007669"/>
    <property type="project" value="UniProtKB-KW"/>
</dbReference>
<dbReference type="InterPro" id="IPR029063">
    <property type="entry name" value="SAM-dependent_MTases_sf"/>
</dbReference>
<accession>A0ABY6ATI6</accession>
<keyword evidence="2" id="KW-0808">Transferase</keyword>